<dbReference type="Gene3D" id="1.20.120.160">
    <property type="entry name" value="HPT domain"/>
    <property type="match status" value="1"/>
</dbReference>
<dbReference type="KEGG" id="nde:NIDE2371"/>
<proteinExistence type="predicted"/>
<keyword evidence="1" id="KW-0597">Phosphoprotein</keyword>
<sequence length="119" mass="12734">MDAQPVMDLAAAMERFDGDQDLFLTLAEMFLERSPAALAAIQTALADQNLPMLAKEAHKLKGSAMEFCARPTVAAAAQLEESARQSAVSDMAAIGERVQAEVQRLTAALQVIIEKGFPS</sequence>
<dbReference type="HOGENOM" id="CLU_2057108_0_0_0"/>
<dbReference type="GO" id="GO:0000160">
    <property type="term" value="P:phosphorelay signal transduction system"/>
    <property type="evidence" value="ECO:0007669"/>
    <property type="project" value="InterPro"/>
</dbReference>
<protein>
    <submittedName>
        <fullName evidence="3">Putative Phosphorelay protein, contains HPt domain</fullName>
    </submittedName>
</protein>
<dbReference type="Pfam" id="PF01627">
    <property type="entry name" value="Hpt"/>
    <property type="match status" value="1"/>
</dbReference>
<organism evidence="3 4">
    <name type="scientific">Nitrospira defluvii</name>
    <dbReference type="NCBI Taxonomy" id="330214"/>
    <lineage>
        <taxon>Bacteria</taxon>
        <taxon>Pseudomonadati</taxon>
        <taxon>Nitrospirota</taxon>
        <taxon>Nitrospiria</taxon>
        <taxon>Nitrospirales</taxon>
        <taxon>Nitrospiraceae</taxon>
        <taxon>Nitrospira</taxon>
    </lineage>
</organism>
<keyword evidence="4" id="KW-1185">Reference proteome</keyword>
<feature type="domain" description="HPt" evidence="2">
    <location>
        <begin position="19"/>
        <end position="112"/>
    </location>
</feature>
<dbReference type="eggNOG" id="COG2198">
    <property type="taxonomic scope" value="Bacteria"/>
</dbReference>
<name>D8PFP7_9BACT</name>
<dbReference type="InterPro" id="IPR036641">
    <property type="entry name" value="HPT_dom_sf"/>
</dbReference>
<evidence type="ECO:0000313" key="4">
    <source>
        <dbReference type="Proteomes" id="UP000001660"/>
    </source>
</evidence>
<dbReference type="Proteomes" id="UP000001660">
    <property type="component" value="Chromosome"/>
</dbReference>
<gene>
    <name evidence="3" type="ORF">NIDE2371</name>
</gene>
<evidence type="ECO:0000313" key="3">
    <source>
        <dbReference type="EMBL" id="CBK42084.1"/>
    </source>
</evidence>
<evidence type="ECO:0000256" key="1">
    <source>
        <dbReference type="PROSITE-ProRule" id="PRU00110"/>
    </source>
</evidence>
<dbReference type="InterPro" id="IPR008207">
    <property type="entry name" value="Sig_transdc_His_kin_Hpt_dom"/>
</dbReference>
<dbReference type="GO" id="GO:0004672">
    <property type="term" value="F:protein kinase activity"/>
    <property type="evidence" value="ECO:0007669"/>
    <property type="project" value="UniProtKB-ARBA"/>
</dbReference>
<dbReference type="PROSITE" id="PS50894">
    <property type="entry name" value="HPT"/>
    <property type="match status" value="1"/>
</dbReference>
<dbReference type="AlphaFoldDB" id="D8PFP7"/>
<reference evidence="3 4" key="1">
    <citation type="journal article" date="2010" name="Proc. Natl. Acad. Sci. U.S.A.">
        <title>A Nitrospira metagenome illuminates the physiology and evolution of globally important nitrite-oxidizing bacteria.</title>
        <authorList>
            <person name="Lucker S."/>
            <person name="Wagner M."/>
            <person name="Maixner F."/>
            <person name="Pelletier E."/>
            <person name="Koch H."/>
            <person name="Vacherie B."/>
            <person name="Rattei T."/>
            <person name="Sinninghe Damste J."/>
            <person name="Spieck E."/>
            <person name="Le Paslier D."/>
            <person name="Daims H."/>
        </authorList>
    </citation>
    <scope>NUCLEOTIDE SEQUENCE [LARGE SCALE GENOMIC DNA]</scope>
</reference>
<evidence type="ECO:0000259" key="2">
    <source>
        <dbReference type="PROSITE" id="PS50894"/>
    </source>
</evidence>
<accession>D8PFP7</accession>
<feature type="modified residue" description="Phosphohistidine" evidence="1">
    <location>
        <position position="58"/>
    </location>
</feature>
<dbReference type="STRING" id="330214.NIDE2371"/>
<dbReference type="EMBL" id="FP929003">
    <property type="protein sequence ID" value="CBK42084.1"/>
    <property type="molecule type" value="Genomic_DNA"/>
</dbReference>
<dbReference type="SUPFAM" id="SSF47226">
    <property type="entry name" value="Histidine-containing phosphotransfer domain, HPT domain"/>
    <property type="match status" value="1"/>
</dbReference>